<protein>
    <recommendedName>
        <fullName evidence="4">Secreted protein</fullName>
    </recommendedName>
</protein>
<accession>A0A4R6Y8Y0</accession>
<evidence type="ECO:0000313" key="2">
    <source>
        <dbReference type="EMBL" id="TDR31885.1"/>
    </source>
</evidence>
<feature type="signal peptide" evidence="1">
    <location>
        <begin position="1"/>
        <end position="27"/>
    </location>
</feature>
<comment type="caution">
    <text evidence="2">The sequence shown here is derived from an EMBL/GenBank/DDBJ whole genome shotgun (WGS) entry which is preliminary data.</text>
</comment>
<gene>
    <name evidence="2" type="ORF">DFR44_107102</name>
</gene>
<evidence type="ECO:0000256" key="1">
    <source>
        <dbReference type="SAM" id="SignalP"/>
    </source>
</evidence>
<evidence type="ECO:0008006" key="4">
    <source>
        <dbReference type="Google" id="ProtNLM"/>
    </source>
</evidence>
<dbReference type="Proteomes" id="UP000294480">
    <property type="component" value="Unassembled WGS sequence"/>
</dbReference>
<dbReference type="EMBL" id="SNZE01000007">
    <property type="protein sequence ID" value="TDR31885.1"/>
    <property type="molecule type" value="Genomic_DNA"/>
</dbReference>
<keyword evidence="3" id="KW-1185">Reference proteome</keyword>
<sequence>MNQFCLPLFLKHFMTLLLCLSMFDARAEPRVFDKATWIELASQTCIREAPHSRTVSALHMNDKQIRYSCRCVAKDMLTILPTEERLRLMQQMQTQHNLQQIEQQMLKNPKIKSSIAECSAASYWWS</sequence>
<dbReference type="AlphaFoldDB" id="A0A4R6Y8Y0"/>
<organism evidence="2 3">
    <name type="scientific">Hydromonas duriensis</name>
    <dbReference type="NCBI Taxonomy" id="1527608"/>
    <lineage>
        <taxon>Bacteria</taxon>
        <taxon>Pseudomonadati</taxon>
        <taxon>Pseudomonadota</taxon>
        <taxon>Betaproteobacteria</taxon>
        <taxon>Burkholderiales</taxon>
        <taxon>Burkholderiaceae</taxon>
        <taxon>Hydromonas</taxon>
    </lineage>
</organism>
<feature type="chain" id="PRO_5020974542" description="Secreted protein" evidence="1">
    <location>
        <begin position="28"/>
        <end position="126"/>
    </location>
</feature>
<proteinExistence type="predicted"/>
<name>A0A4R6Y8Y0_9BURK</name>
<evidence type="ECO:0000313" key="3">
    <source>
        <dbReference type="Proteomes" id="UP000294480"/>
    </source>
</evidence>
<keyword evidence="1" id="KW-0732">Signal</keyword>
<reference evidence="2 3" key="1">
    <citation type="submission" date="2019-03" db="EMBL/GenBank/DDBJ databases">
        <title>Genomic Encyclopedia of Type Strains, Phase IV (KMG-IV): sequencing the most valuable type-strain genomes for metagenomic binning, comparative biology and taxonomic classification.</title>
        <authorList>
            <person name="Goeker M."/>
        </authorList>
    </citation>
    <scope>NUCLEOTIDE SEQUENCE [LARGE SCALE GENOMIC DNA]</scope>
    <source>
        <strain evidence="2 3">DSM 102852</strain>
    </source>
</reference>